<proteinExistence type="predicted"/>
<protein>
    <submittedName>
        <fullName evidence="1">Uncharacterized protein</fullName>
    </submittedName>
</protein>
<reference evidence="1" key="1">
    <citation type="journal article" date="2021" name="Proc. Natl. Acad. Sci. U.S.A.">
        <title>A Catalog of Tens of Thousands of Viruses from Human Metagenomes Reveals Hidden Associations with Chronic Diseases.</title>
        <authorList>
            <person name="Tisza M.J."/>
            <person name="Buck C.B."/>
        </authorList>
    </citation>
    <scope>NUCLEOTIDE SEQUENCE</scope>
    <source>
        <strain evidence="1">CtTK08</strain>
    </source>
</reference>
<organism evidence="1">
    <name type="scientific">Myoviridae sp. ctTK08</name>
    <dbReference type="NCBI Taxonomy" id="2826656"/>
    <lineage>
        <taxon>Viruses</taxon>
        <taxon>Duplodnaviria</taxon>
        <taxon>Heunggongvirae</taxon>
        <taxon>Uroviricota</taxon>
        <taxon>Caudoviricetes</taxon>
    </lineage>
</organism>
<dbReference type="EMBL" id="BK015751">
    <property type="protein sequence ID" value="DAE23337.1"/>
    <property type="molecule type" value="Genomic_DNA"/>
</dbReference>
<name>A0A8S5QX03_9CAUD</name>
<accession>A0A8S5QX03</accession>
<sequence length="88" mass="10461">MENDELVRFFIERGVISTEERVKELEKRGWVKVTPDGFNDVCKEFAEKMKEKYPEIEVPTWDDFKKSIAQQSKQDMWDMLLRASGQKS</sequence>
<evidence type="ECO:0000313" key="1">
    <source>
        <dbReference type="EMBL" id="DAE23337.1"/>
    </source>
</evidence>